<dbReference type="PRINTS" id="PR00111">
    <property type="entry name" value="ABHYDROLASE"/>
</dbReference>
<dbReference type="Pfam" id="PF00561">
    <property type="entry name" value="Abhydrolase_1"/>
    <property type="match status" value="1"/>
</dbReference>
<evidence type="ECO:0000259" key="1">
    <source>
        <dbReference type="Pfam" id="PF00561"/>
    </source>
</evidence>
<protein>
    <submittedName>
        <fullName evidence="2">Alpha/beta hydrolase</fullName>
        <ecNumber evidence="2">3.7.1.14</ecNumber>
    </submittedName>
</protein>
<dbReference type="GO" id="GO:0016787">
    <property type="term" value="F:hydrolase activity"/>
    <property type="evidence" value="ECO:0007669"/>
    <property type="project" value="UniProtKB-KW"/>
</dbReference>
<gene>
    <name evidence="2" type="primary">mhpC</name>
    <name evidence="2" type="ORF">NCTC10994_01413</name>
</gene>
<dbReference type="EC" id="3.7.1.14" evidence="2"/>
<dbReference type="KEGG" id="rcr:NCTC10994_01413"/>
<dbReference type="Proteomes" id="UP000249091">
    <property type="component" value="Chromosome 1"/>
</dbReference>
<keyword evidence="3" id="KW-1185">Reference proteome</keyword>
<proteinExistence type="predicted"/>
<dbReference type="Gene3D" id="3.40.50.1820">
    <property type="entry name" value="alpha/beta hydrolase"/>
    <property type="match status" value="1"/>
</dbReference>
<dbReference type="InterPro" id="IPR000073">
    <property type="entry name" value="AB_hydrolase_1"/>
</dbReference>
<feature type="domain" description="AB hydrolase-1" evidence="1">
    <location>
        <begin position="30"/>
        <end position="268"/>
    </location>
</feature>
<dbReference type="SUPFAM" id="SSF53474">
    <property type="entry name" value="alpha/beta-Hydrolases"/>
    <property type="match status" value="1"/>
</dbReference>
<evidence type="ECO:0000313" key="2">
    <source>
        <dbReference type="EMBL" id="SQI30096.1"/>
    </source>
</evidence>
<name>A0A2X4TRS1_9NOCA</name>
<dbReference type="STRING" id="1219011.GCA_001895045_01983"/>
<reference evidence="2 3" key="1">
    <citation type="submission" date="2018-06" db="EMBL/GenBank/DDBJ databases">
        <authorList>
            <consortium name="Pathogen Informatics"/>
            <person name="Doyle S."/>
        </authorList>
    </citation>
    <scope>NUCLEOTIDE SEQUENCE [LARGE SCALE GENOMIC DNA]</scope>
    <source>
        <strain evidence="2 3">NCTC10994</strain>
    </source>
</reference>
<dbReference type="EMBL" id="LS483468">
    <property type="protein sequence ID" value="SQI30096.1"/>
    <property type="molecule type" value="Genomic_DNA"/>
</dbReference>
<keyword evidence="2" id="KW-0378">Hydrolase</keyword>
<evidence type="ECO:0000313" key="3">
    <source>
        <dbReference type="Proteomes" id="UP000249091"/>
    </source>
</evidence>
<sequence length="280" mass="30047">MVRTPDGTPGGLTVETPSLYVREIGSGPRTVVLLHGFSDHGGTWCKVEPALAEQHRILVVDLPGFGRSSHHWTAPVLDHYVDVLDDLLADIPEPVSFVGNSLGAVTSLLFASTHPSRVDRVVLADMPGMTGIPRLWTRGAQVPTAISRALALPVPAPVMQRAIGALYARAAMHRPERMDSAVRAAFSANFATRKQIDTMLAVGRRAIGELGRLPIPAMVHALDMPALLIWGAHDRLTPAHAARRVAVGSKRRVVVIPDAGHCPQLDAPSEFLAAVLPFLE</sequence>
<dbReference type="PANTHER" id="PTHR46438">
    <property type="entry name" value="ALPHA/BETA-HYDROLASES SUPERFAMILY PROTEIN"/>
    <property type="match status" value="1"/>
</dbReference>
<accession>A0A2X4TRS1</accession>
<organism evidence="2 3">
    <name type="scientific">Rhodococcus coprophilus</name>
    <dbReference type="NCBI Taxonomy" id="38310"/>
    <lineage>
        <taxon>Bacteria</taxon>
        <taxon>Bacillati</taxon>
        <taxon>Actinomycetota</taxon>
        <taxon>Actinomycetes</taxon>
        <taxon>Mycobacteriales</taxon>
        <taxon>Nocardiaceae</taxon>
        <taxon>Rhodococcus</taxon>
    </lineage>
</organism>
<dbReference type="AlphaFoldDB" id="A0A2X4TRS1"/>
<dbReference type="InterPro" id="IPR029058">
    <property type="entry name" value="AB_hydrolase_fold"/>
</dbReference>